<dbReference type="EMBL" id="KB321021">
    <property type="protein sequence ID" value="ELW48855.1"/>
    <property type="molecule type" value="Genomic_DNA"/>
</dbReference>
<keyword evidence="2" id="KW-0237">DNA synthesis</keyword>
<proteinExistence type="inferred from homology"/>
<accession>L9JE16</accession>
<evidence type="ECO:0000313" key="8">
    <source>
        <dbReference type="EMBL" id="ELW48855.1"/>
    </source>
</evidence>
<comment type="similarity">
    <text evidence="1 6">Belongs to the prohibitin family.</text>
</comment>
<dbReference type="PANTHER" id="PTHR23222">
    <property type="entry name" value="PROHIBITIN"/>
    <property type="match status" value="1"/>
</dbReference>
<sequence>MVMTLAFLWFIRRKYGFHSCESIAWESIGKVGLASDAAGGVGNSALCNVDAGHRAIVFDQFCGVQGIVVREGTHFLIPWLQKPVFLDCRSRPRIAPVITGSKGSQNVNLTPRILSGSCQPASLASSGASGRRKPEAAEDVINQLLEHHHLPAGQSVPLQLPQ</sequence>
<feature type="chain" id="PRO_5003999160" description="Prohibitin" evidence="7">
    <location>
        <begin position="17"/>
        <end position="162"/>
    </location>
</feature>
<organism evidence="8 9">
    <name type="scientific">Tupaia chinensis</name>
    <name type="common">Chinese tree shrew</name>
    <name type="synonym">Tupaia belangeri chinensis</name>
    <dbReference type="NCBI Taxonomy" id="246437"/>
    <lineage>
        <taxon>Eukaryota</taxon>
        <taxon>Metazoa</taxon>
        <taxon>Chordata</taxon>
        <taxon>Craniata</taxon>
        <taxon>Vertebrata</taxon>
        <taxon>Euteleostomi</taxon>
        <taxon>Mammalia</taxon>
        <taxon>Eutheria</taxon>
        <taxon>Euarchontoglires</taxon>
        <taxon>Scandentia</taxon>
        <taxon>Tupaiidae</taxon>
        <taxon>Tupaia</taxon>
    </lineage>
</organism>
<keyword evidence="7" id="KW-0732">Signal</keyword>
<keyword evidence="9" id="KW-1185">Reference proteome</keyword>
<protein>
    <recommendedName>
        <fullName evidence="6">Prohibitin</fullName>
    </recommendedName>
</protein>
<keyword evidence="6" id="KW-0472">Membrane</keyword>
<name>L9JE16_TUPCH</name>
<comment type="subcellular location">
    <subcellularLocation>
        <location evidence="6">Mitochondrion inner membrane</location>
    </subcellularLocation>
</comment>
<evidence type="ECO:0000256" key="7">
    <source>
        <dbReference type="SAM" id="SignalP"/>
    </source>
</evidence>
<keyword evidence="6" id="KW-0999">Mitochondrion inner membrane</keyword>
<evidence type="ECO:0000256" key="4">
    <source>
        <dbReference type="ARBA" id="ARBA00046022"/>
    </source>
</evidence>
<evidence type="ECO:0000256" key="1">
    <source>
        <dbReference type="ARBA" id="ARBA00009658"/>
    </source>
</evidence>
<dbReference type="Proteomes" id="UP000011518">
    <property type="component" value="Unassembled WGS sequence"/>
</dbReference>
<comment type="function">
    <text evidence="3">In the nucleus, acts as a transcription coregulator, enhances promoter binding by TP53, a transcription factor it activates, but reduces the promoter binding by E2F1, a transcription factor it represses. Interacts with STAT3 to affect IL17 secretion in T-helper Th17 cells.</text>
</comment>
<evidence type="ECO:0000256" key="6">
    <source>
        <dbReference type="RuleBase" id="RU366048"/>
    </source>
</evidence>
<reference evidence="9" key="1">
    <citation type="submission" date="2012-07" db="EMBL/GenBank/DDBJ databases">
        <title>Genome of the Chinese tree shrew, a rising model animal genetically related to primates.</title>
        <authorList>
            <person name="Zhang G."/>
            <person name="Fan Y."/>
            <person name="Yao Y."/>
            <person name="Huang Z."/>
        </authorList>
    </citation>
    <scope>NUCLEOTIDE SEQUENCE [LARGE SCALE GENOMIC DNA]</scope>
</reference>
<evidence type="ECO:0000313" key="9">
    <source>
        <dbReference type="Proteomes" id="UP000011518"/>
    </source>
</evidence>
<evidence type="ECO:0000256" key="3">
    <source>
        <dbReference type="ARBA" id="ARBA00045600"/>
    </source>
</evidence>
<evidence type="ECO:0000256" key="2">
    <source>
        <dbReference type="ARBA" id="ARBA00022634"/>
    </source>
</evidence>
<dbReference type="STRING" id="246437.L9JE16"/>
<dbReference type="PANTHER" id="PTHR23222:SF0">
    <property type="entry name" value="PROHIBITIN 1"/>
    <property type="match status" value="1"/>
</dbReference>
<comment type="function">
    <text evidence="5">In the plasma membrane, cooperates with CD86 to mediate CD86-signaling in B lymphocytes that regulates the level of IgG1 produced through the activation of distal signaling intermediates. Upon CD40 engagement, required to activate NF-kappa-B signaling pathway via phospholipase C and protein kinase C activation.</text>
</comment>
<dbReference type="InterPro" id="IPR000163">
    <property type="entry name" value="Prohibitin"/>
</dbReference>
<feature type="signal peptide" evidence="7">
    <location>
        <begin position="1"/>
        <end position="16"/>
    </location>
</feature>
<reference evidence="9" key="2">
    <citation type="journal article" date="2013" name="Nat. Commun.">
        <title>Genome of the Chinese tree shrew.</title>
        <authorList>
            <person name="Fan Y."/>
            <person name="Huang Z.Y."/>
            <person name="Cao C.C."/>
            <person name="Chen C.S."/>
            <person name="Chen Y.X."/>
            <person name="Fan D.D."/>
            <person name="He J."/>
            <person name="Hou H.L."/>
            <person name="Hu L."/>
            <person name="Hu X.T."/>
            <person name="Jiang X.T."/>
            <person name="Lai R."/>
            <person name="Lang Y.S."/>
            <person name="Liang B."/>
            <person name="Liao S.G."/>
            <person name="Mu D."/>
            <person name="Ma Y.Y."/>
            <person name="Niu Y.Y."/>
            <person name="Sun X.Q."/>
            <person name="Xia J.Q."/>
            <person name="Xiao J."/>
            <person name="Xiong Z.Q."/>
            <person name="Xu L."/>
            <person name="Yang L."/>
            <person name="Zhang Y."/>
            <person name="Zhao W."/>
            <person name="Zhao X.D."/>
            <person name="Zheng Y.T."/>
            <person name="Zhou J.M."/>
            <person name="Zhu Y.B."/>
            <person name="Zhang G.J."/>
            <person name="Wang J."/>
            <person name="Yao Y.G."/>
        </authorList>
    </citation>
    <scope>NUCLEOTIDE SEQUENCE [LARGE SCALE GENOMIC DNA]</scope>
</reference>
<dbReference type="GO" id="GO:0005743">
    <property type="term" value="C:mitochondrial inner membrane"/>
    <property type="evidence" value="ECO:0007669"/>
    <property type="project" value="UniProtKB-SubCell"/>
</dbReference>
<dbReference type="InParanoid" id="L9JE16"/>
<dbReference type="GO" id="GO:0007005">
    <property type="term" value="P:mitochondrion organization"/>
    <property type="evidence" value="ECO:0007669"/>
    <property type="project" value="TreeGrafter"/>
</dbReference>
<comment type="function">
    <text evidence="4">Protein with pleiotropic attributes mediated in a cell-compartment- and tissue-specific manner, which include the plasma membrane-associated cell signaling functions, mitochondrial chaperone, and transcriptional co-regulator of transcription factors in the nucleus. Plays a role in adipose tissue and glucose homeostasis in a sex-specific manner. Contributes to pulmonary vascular remodeling by accelerating proliferation of pulmonary arterial smooth muscle cells.</text>
</comment>
<dbReference type="GO" id="GO:0071897">
    <property type="term" value="P:DNA biosynthetic process"/>
    <property type="evidence" value="ECO:0007669"/>
    <property type="project" value="UniProtKB-KW"/>
</dbReference>
<gene>
    <name evidence="8" type="ORF">TREES_T100014329</name>
</gene>
<keyword evidence="6" id="KW-0496">Mitochondrion</keyword>
<dbReference type="AlphaFoldDB" id="L9JE16"/>
<evidence type="ECO:0000256" key="5">
    <source>
        <dbReference type="ARBA" id="ARBA00046138"/>
    </source>
</evidence>